<evidence type="ECO:0000313" key="2">
    <source>
        <dbReference type="Proteomes" id="UP000030151"/>
    </source>
</evidence>
<evidence type="ECO:0000313" key="1">
    <source>
        <dbReference type="EMBL" id="EXV03737.1"/>
    </source>
</evidence>
<dbReference type="HOGENOM" id="CLU_2073714_0_0_1"/>
<sequence>MTSKNRRLDNKEFEGKVAKRHAYNPANTGEVFAACGTSQHSFLTMTSVNRRKHGAEGAITKRESIKFRLTTGFWKSAGNSSPTPSNLRKIYSPILDHVPPDSVHSLMCDSCLCCCAFT</sequence>
<protein>
    <submittedName>
        <fullName evidence="1">Uncharacterized protein</fullName>
    </submittedName>
</protein>
<dbReference type="AlphaFoldDB" id="A0A0A1V0C4"/>
<proteinExistence type="predicted"/>
<gene>
    <name evidence="1" type="ORF">X797_003536</name>
</gene>
<accession>A0A0A1V0C4</accession>
<name>A0A0A1V0C4_9HYPO</name>
<dbReference type="EMBL" id="JELW01000003">
    <property type="protein sequence ID" value="EXV03737.1"/>
    <property type="molecule type" value="Genomic_DNA"/>
</dbReference>
<reference evidence="1 2" key="1">
    <citation type="submission" date="2014-02" db="EMBL/GenBank/DDBJ databases">
        <title>The genome sequence of the entomopathogenic fungus Metarhizium robertsii ARSEF 2575.</title>
        <authorList>
            <person name="Giuliano Garisto Donzelli B."/>
            <person name="Roe B.A."/>
            <person name="Macmil S.L."/>
            <person name="Krasnoff S.B."/>
            <person name="Gibson D.M."/>
        </authorList>
    </citation>
    <scope>NUCLEOTIDE SEQUENCE [LARGE SCALE GENOMIC DNA]</scope>
    <source>
        <strain evidence="1 2">ARSEF 2575</strain>
    </source>
</reference>
<organism evidence="1 2">
    <name type="scientific">Metarhizium robertsii</name>
    <dbReference type="NCBI Taxonomy" id="568076"/>
    <lineage>
        <taxon>Eukaryota</taxon>
        <taxon>Fungi</taxon>
        <taxon>Dikarya</taxon>
        <taxon>Ascomycota</taxon>
        <taxon>Pezizomycotina</taxon>
        <taxon>Sordariomycetes</taxon>
        <taxon>Hypocreomycetidae</taxon>
        <taxon>Hypocreales</taxon>
        <taxon>Clavicipitaceae</taxon>
        <taxon>Metarhizium</taxon>
    </lineage>
</organism>
<dbReference type="Proteomes" id="UP000030151">
    <property type="component" value="Unassembled WGS sequence"/>
</dbReference>
<comment type="caution">
    <text evidence="1">The sequence shown here is derived from an EMBL/GenBank/DDBJ whole genome shotgun (WGS) entry which is preliminary data.</text>
</comment>